<evidence type="ECO:0000256" key="1">
    <source>
        <dbReference type="ARBA" id="ARBA00009175"/>
    </source>
</evidence>
<dbReference type="PIRSF" id="PIRSF004846">
    <property type="entry name" value="ModA"/>
    <property type="match status" value="1"/>
</dbReference>
<dbReference type="PANTHER" id="PTHR30632:SF14">
    <property type="entry name" value="TUNGSTATE_MOLYBDATE_CHROMATE-BINDING PROTEIN MODA"/>
    <property type="match status" value="1"/>
</dbReference>
<dbReference type="Gene3D" id="3.40.190.10">
    <property type="entry name" value="Periplasmic binding protein-like II"/>
    <property type="match status" value="2"/>
</dbReference>
<evidence type="ECO:0000256" key="3">
    <source>
        <dbReference type="ARBA" id="ARBA00022729"/>
    </source>
</evidence>
<comment type="similarity">
    <text evidence="1">Belongs to the bacterial solute-binding protein ModA family.</text>
</comment>
<dbReference type="InterPro" id="IPR050682">
    <property type="entry name" value="ModA/WtpA"/>
</dbReference>
<organism evidence="5 6">
    <name type="scientific">Rheinheimera maricola</name>
    <dbReference type="NCBI Taxonomy" id="2793282"/>
    <lineage>
        <taxon>Bacteria</taxon>
        <taxon>Pseudomonadati</taxon>
        <taxon>Pseudomonadota</taxon>
        <taxon>Gammaproteobacteria</taxon>
        <taxon>Chromatiales</taxon>
        <taxon>Chromatiaceae</taxon>
        <taxon>Rheinheimera</taxon>
    </lineage>
</organism>
<dbReference type="InterPro" id="IPR005950">
    <property type="entry name" value="ModA"/>
</dbReference>
<evidence type="ECO:0000313" key="5">
    <source>
        <dbReference type="EMBL" id="MBZ9611795.1"/>
    </source>
</evidence>
<dbReference type="NCBIfam" id="TIGR01256">
    <property type="entry name" value="modA"/>
    <property type="match status" value="1"/>
</dbReference>
<keyword evidence="6" id="KW-1185">Reference proteome</keyword>
<evidence type="ECO:0000313" key="6">
    <source>
        <dbReference type="Proteomes" id="UP000663814"/>
    </source>
</evidence>
<reference evidence="5 6" key="2">
    <citation type="submission" date="2021-08" db="EMBL/GenBank/DDBJ databases">
        <title>Rheinheimera aquimaris sp. nov., isolated from seawater of the East Sea in Korea.</title>
        <authorList>
            <person name="Kim K.H."/>
            <person name="Wenting R."/>
            <person name="Kim K.R."/>
            <person name="Jeon C.O."/>
        </authorList>
    </citation>
    <scope>NUCLEOTIDE SEQUENCE [LARGE SCALE GENOMIC DNA]</scope>
    <source>
        <strain evidence="5 6">MA-13</strain>
    </source>
</reference>
<dbReference type="PANTHER" id="PTHR30632">
    <property type="entry name" value="MOLYBDATE-BINDING PERIPLASMIC PROTEIN"/>
    <property type="match status" value="1"/>
</dbReference>
<dbReference type="RefSeq" id="WP_205311196.1">
    <property type="nucleotide sequence ID" value="NZ_JAERPS020000003.1"/>
</dbReference>
<proteinExistence type="inferred from homology"/>
<reference evidence="5 6" key="1">
    <citation type="submission" date="2020-12" db="EMBL/GenBank/DDBJ databases">
        <authorList>
            <person name="Ruan W."/>
            <person name="Khan S.A."/>
            <person name="Jeon C.O."/>
        </authorList>
    </citation>
    <scope>NUCLEOTIDE SEQUENCE [LARGE SCALE GENOMIC DNA]</scope>
    <source>
        <strain evidence="5 6">MA-13</strain>
    </source>
</reference>
<sequence length="256" mass="27832">MIRSVLLLCFACALPVYASEKLTIAAASDLRYALDEISTLFRQRQPTLALNIVYGASGKLSTQIRHGAPFDMFFSADSSFPAQLYQDSLTATAPQLYALGHLVLWSPRRNMAGIRLSQLAELSFSRLAIAQPAHAPYGQRAKQALQAAGVWQALEAKVVYGENIAQTAQLAQSGGADIAIIALSLAKSPMLASQGYQLIPAELHQPLLQAYVITRHGADNHNARLFSAFMASADVLNIMQRYGFELPASQPQSRQE</sequence>
<name>A0ABS7X9F9_9GAMM</name>
<dbReference type="EMBL" id="JAERPS020000003">
    <property type="protein sequence ID" value="MBZ9611795.1"/>
    <property type="molecule type" value="Genomic_DNA"/>
</dbReference>
<feature type="signal peptide" evidence="4">
    <location>
        <begin position="1"/>
        <end position="18"/>
    </location>
</feature>
<protein>
    <submittedName>
        <fullName evidence="5">Molybdate ABC transporter substrate-binding protein</fullName>
    </submittedName>
</protein>
<feature type="chain" id="PRO_5045050540" evidence="4">
    <location>
        <begin position="19"/>
        <end position="256"/>
    </location>
</feature>
<comment type="caution">
    <text evidence="5">The sequence shown here is derived from an EMBL/GenBank/DDBJ whole genome shotgun (WGS) entry which is preliminary data.</text>
</comment>
<keyword evidence="2" id="KW-0479">Metal-binding</keyword>
<dbReference type="Proteomes" id="UP000663814">
    <property type="component" value="Unassembled WGS sequence"/>
</dbReference>
<dbReference type="Pfam" id="PF13531">
    <property type="entry name" value="SBP_bac_11"/>
    <property type="match status" value="1"/>
</dbReference>
<dbReference type="CDD" id="cd13539">
    <property type="entry name" value="PBP2_AvModA"/>
    <property type="match status" value="1"/>
</dbReference>
<dbReference type="InterPro" id="IPR044084">
    <property type="entry name" value="AvModA-like_subst-bd"/>
</dbReference>
<dbReference type="SUPFAM" id="SSF53850">
    <property type="entry name" value="Periplasmic binding protein-like II"/>
    <property type="match status" value="1"/>
</dbReference>
<evidence type="ECO:0000256" key="2">
    <source>
        <dbReference type="ARBA" id="ARBA00022723"/>
    </source>
</evidence>
<gene>
    <name evidence="5" type="primary">modA</name>
    <name evidence="5" type="ORF">I4W93_009320</name>
</gene>
<keyword evidence="3 4" id="KW-0732">Signal</keyword>
<accession>A0ABS7X9F9</accession>
<evidence type="ECO:0000256" key="4">
    <source>
        <dbReference type="SAM" id="SignalP"/>
    </source>
</evidence>